<dbReference type="OrthoDB" id="9807213at2"/>
<dbReference type="InterPro" id="IPR020094">
    <property type="entry name" value="TruA/RsuA/RluB/E/F_N"/>
</dbReference>
<dbReference type="Proteomes" id="UP000002574">
    <property type="component" value="Chromosome"/>
</dbReference>
<dbReference type="EC" id="5.4.99.-" evidence="5"/>
<evidence type="ECO:0000256" key="2">
    <source>
        <dbReference type="ARBA" id="ARBA00022884"/>
    </source>
</evidence>
<gene>
    <name evidence="7" type="ordered locus">HTH_1457</name>
</gene>
<dbReference type="SUPFAM" id="SSF55120">
    <property type="entry name" value="Pseudouridine synthase"/>
    <property type="match status" value="1"/>
</dbReference>
<dbReference type="GO" id="GO:0005829">
    <property type="term" value="C:cytosol"/>
    <property type="evidence" value="ECO:0007669"/>
    <property type="project" value="UniProtKB-ARBA"/>
</dbReference>
<dbReference type="SUPFAM" id="SSF55174">
    <property type="entry name" value="Alpha-L RNA-binding motif"/>
    <property type="match status" value="1"/>
</dbReference>
<dbReference type="NCBIfam" id="TIGR00093">
    <property type="entry name" value="pseudouridine synthase"/>
    <property type="match status" value="1"/>
</dbReference>
<dbReference type="Pfam" id="PF00849">
    <property type="entry name" value="PseudoU_synth_2"/>
    <property type="match status" value="1"/>
</dbReference>
<dbReference type="FunFam" id="3.30.70.1560:FF:000001">
    <property type="entry name" value="Pseudouridine synthase"/>
    <property type="match status" value="1"/>
</dbReference>
<evidence type="ECO:0000256" key="5">
    <source>
        <dbReference type="RuleBase" id="RU003887"/>
    </source>
</evidence>
<dbReference type="KEGG" id="hte:Hydth_1445"/>
<reference evidence="7 8" key="1">
    <citation type="journal article" date="2010" name="J. Bacteriol.">
        <title>Complete genome sequence of the thermophilic, obligately chemolithoautotrophic hydrogen-oxidizing bacterium Hydrogenobacter thermophilus TK-6.</title>
        <authorList>
            <person name="Arai H."/>
            <person name="Kanbe H."/>
            <person name="Ishii M."/>
            <person name="Igarashi Y."/>
        </authorList>
    </citation>
    <scope>NUCLEOTIDE SEQUENCE [LARGE SCALE GENOMIC DNA]</scope>
    <source>
        <strain evidence="8">DSM 6534 / IAM 12695 / TK-6 [Tokyo]</strain>
    </source>
</reference>
<evidence type="ECO:0000313" key="8">
    <source>
        <dbReference type="Proteomes" id="UP000002574"/>
    </source>
</evidence>
<dbReference type="eggNOG" id="COG1187">
    <property type="taxonomic scope" value="Bacteria"/>
</dbReference>
<organism evidence="7 8">
    <name type="scientific">Hydrogenobacter thermophilus (strain DSM 6534 / IAM 12695 / TK-6)</name>
    <dbReference type="NCBI Taxonomy" id="608538"/>
    <lineage>
        <taxon>Bacteria</taxon>
        <taxon>Pseudomonadati</taxon>
        <taxon>Aquificota</taxon>
        <taxon>Aquificia</taxon>
        <taxon>Aquificales</taxon>
        <taxon>Aquificaceae</taxon>
        <taxon>Hydrogenobacter</taxon>
    </lineage>
</organism>
<name>D3DJA5_HYDTT</name>
<keyword evidence="8" id="KW-1185">Reference proteome</keyword>
<dbReference type="KEGG" id="hth:HTH_1457"/>
<dbReference type="PROSITE" id="PS50889">
    <property type="entry name" value="S4"/>
    <property type="match status" value="1"/>
</dbReference>
<dbReference type="FunFam" id="3.10.290.10:FF:000003">
    <property type="entry name" value="Pseudouridine synthase"/>
    <property type="match status" value="1"/>
</dbReference>
<dbReference type="InterPro" id="IPR036986">
    <property type="entry name" value="S4_RNA-bd_sf"/>
</dbReference>
<dbReference type="InterPro" id="IPR020103">
    <property type="entry name" value="PsdUridine_synth_cat_dom_sf"/>
</dbReference>
<dbReference type="PANTHER" id="PTHR47683:SF2">
    <property type="entry name" value="RNA-BINDING S4 DOMAIN-CONTAINING PROTEIN"/>
    <property type="match status" value="1"/>
</dbReference>
<proteinExistence type="inferred from homology"/>
<evidence type="ECO:0000256" key="4">
    <source>
        <dbReference type="PROSITE-ProRule" id="PRU00182"/>
    </source>
</evidence>
<dbReference type="GO" id="GO:0003723">
    <property type="term" value="F:RNA binding"/>
    <property type="evidence" value="ECO:0007669"/>
    <property type="project" value="UniProtKB-KW"/>
</dbReference>
<dbReference type="STRING" id="608538.HTH_1457"/>
<keyword evidence="3 5" id="KW-0413">Isomerase</keyword>
<dbReference type="Gene3D" id="3.10.290.10">
    <property type="entry name" value="RNA-binding S4 domain"/>
    <property type="match status" value="1"/>
</dbReference>
<dbReference type="PANTHER" id="PTHR47683">
    <property type="entry name" value="PSEUDOURIDINE SYNTHASE FAMILY PROTEIN-RELATED"/>
    <property type="match status" value="1"/>
</dbReference>
<evidence type="ECO:0000256" key="3">
    <source>
        <dbReference type="ARBA" id="ARBA00023235"/>
    </source>
</evidence>
<dbReference type="AlphaFoldDB" id="D3DJA5"/>
<dbReference type="SMART" id="SM00363">
    <property type="entry name" value="S4"/>
    <property type="match status" value="1"/>
</dbReference>
<dbReference type="RefSeq" id="WP_012964087.1">
    <property type="nucleotide sequence ID" value="NC_013799.1"/>
</dbReference>
<dbReference type="GO" id="GO:0120159">
    <property type="term" value="F:rRNA pseudouridine synthase activity"/>
    <property type="evidence" value="ECO:0007669"/>
    <property type="project" value="UniProtKB-ARBA"/>
</dbReference>
<dbReference type="InterPro" id="IPR006145">
    <property type="entry name" value="PsdUridine_synth_RsuA/RluA"/>
</dbReference>
<dbReference type="GO" id="GO:0000455">
    <property type="term" value="P:enzyme-directed rRNA pseudouridine synthesis"/>
    <property type="evidence" value="ECO:0007669"/>
    <property type="project" value="UniProtKB-ARBA"/>
</dbReference>
<keyword evidence="2 4" id="KW-0694">RNA-binding</keyword>
<dbReference type="CDD" id="cd02870">
    <property type="entry name" value="PseudoU_synth_RsuA_like"/>
    <property type="match status" value="1"/>
</dbReference>
<dbReference type="Gene3D" id="3.30.70.1560">
    <property type="entry name" value="Alpha-L RNA-binding motif"/>
    <property type="match status" value="1"/>
</dbReference>
<dbReference type="PATRIC" id="fig|608538.5.peg.1476"/>
<evidence type="ECO:0000256" key="1">
    <source>
        <dbReference type="ARBA" id="ARBA00008348"/>
    </source>
</evidence>
<accession>D3DJA5</accession>
<dbReference type="Gene3D" id="3.30.70.580">
    <property type="entry name" value="Pseudouridine synthase I, catalytic domain, N-terminal subdomain"/>
    <property type="match status" value="1"/>
</dbReference>
<dbReference type="CDD" id="cd00165">
    <property type="entry name" value="S4"/>
    <property type="match status" value="1"/>
</dbReference>
<dbReference type="InterPro" id="IPR050343">
    <property type="entry name" value="RsuA_PseudoU_synthase"/>
</dbReference>
<dbReference type="PROSITE" id="PS01149">
    <property type="entry name" value="PSI_RSU"/>
    <property type="match status" value="1"/>
</dbReference>
<sequence length="253" mass="28794">MERGEVLVRLNRFISMCGVASRRKADKLIKEGKVKVNGITIKEMGYRVDPQKDVVEVEGRVIKAPRYRYVILNKPCCYLSSLAEGKDGKKSIKELIKNIPERVYPAGRLDYNAEGLLVLTNDGELANRIMHPRYKLKKTYLVWVEGRVNPKTLKEMAKGAHLEDGFARPDKVRIVKMQKDSTLLEVVFHEGRKHIVKRFMAKFGHKVKALKRTAIGPIKLGKLPPGKWRDLTAEELSLLRRALGLESKHGMAL</sequence>
<dbReference type="InterPro" id="IPR000748">
    <property type="entry name" value="PsdUridine_synth_RsuA/RluB/E/F"/>
</dbReference>
<feature type="domain" description="RNA-binding S4" evidence="6">
    <location>
        <begin position="8"/>
        <end position="66"/>
    </location>
</feature>
<protein>
    <recommendedName>
        <fullName evidence="5">Pseudouridine synthase</fullName>
        <ecNumber evidence="5">5.4.99.-</ecNumber>
    </recommendedName>
</protein>
<dbReference type="InterPro" id="IPR002942">
    <property type="entry name" value="S4_RNA-bd"/>
</dbReference>
<dbReference type="InterPro" id="IPR018496">
    <property type="entry name" value="PsdUridine_synth_RsuA/RluB_CS"/>
</dbReference>
<dbReference type="InterPro" id="IPR042092">
    <property type="entry name" value="PsdUridine_s_RsuA/RluB/E/F_cat"/>
</dbReference>
<dbReference type="Pfam" id="PF01479">
    <property type="entry name" value="S4"/>
    <property type="match status" value="1"/>
</dbReference>
<evidence type="ECO:0000313" key="7">
    <source>
        <dbReference type="EMBL" id="BAI69907.1"/>
    </source>
</evidence>
<evidence type="ECO:0000259" key="6">
    <source>
        <dbReference type="SMART" id="SM00363"/>
    </source>
</evidence>
<comment type="similarity">
    <text evidence="1 5">Belongs to the pseudouridine synthase RsuA family.</text>
</comment>
<dbReference type="EMBL" id="AP011112">
    <property type="protein sequence ID" value="BAI69907.1"/>
    <property type="molecule type" value="Genomic_DNA"/>
</dbReference>